<evidence type="ECO:0000313" key="2">
    <source>
        <dbReference type="Proteomes" id="UP001225644"/>
    </source>
</evidence>
<evidence type="ECO:0000313" key="1">
    <source>
        <dbReference type="EMBL" id="MDQ0287414.1"/>
    </source>
</evidence>
<comment type="caution">
    <text evidence="1">The sequence shown here is derived from an EMBL/GenBank/DDBJ whole genome shotgun (WGS) entry which is preliminary data.</text>
</comment>
<dbReference type="Proteomes" id="UP001225644">
    <property type="component" value="Unassembled WGS sequence"/>
</dbReference>
<name>A0ABU0B3W9_9FIRM</name>
<sequence>MAKNWLDREKRRIKKYRLDVDHQAGNREENIFRKNHCLNFTVFFRRMEQ</sequence>
<proteinExistence type="predicted"/>
<organism evidence="1 2">
    <name type="scientific">Desulfofundulus luciae</name>
    <dbReference type="NCBI Taxonomy" id="74702"/>
    <lineage>
        <taxon>Bacteria</taxon>
        <taxon>Bacillati</taxon>
        <taxon>Bacillota</taxon>
        <taxon>Clostridia</taxon>
        <taxon>Eubacteriales</taxon>
        <taxon>Peptococcaceae</taxon>
        <taxon>Desulfofundulus</taxon>
    </lineage>
</organism>
<dbReference type="EMBL" id="JAUSUX010000025">
    <property type="protein sequence ID" value="MDQ0287414.1"/>
    <property type="molecule type" value="Genomic_DNA"/>
</dbReference>
<gene>
    <name evidence="1" type="ORF">J2Z49_002541</name>
</gene>
<accession>A0ABU0B3W9</accession>
<keyword evidence="2" id="KW-1185">Reference proteome</keyword>
<protein>
    <submittedName>
        <fullName evidence="1">Uncharacterized protein</fullName>
    </submittedName>
</protein>
<reference evidence="1 2" key="1">
    <citation type="submission" date="2023-07" db="EMBL/GenBank/DDBJ databases">
        <title>Genomic Encyclopedia of Type Strains, Phase IV (KMG-IV): sequencing the most valuable type-strain genomes for metagenomic binning, comparative biology and taxonomic classification.</title>
        <authorList>
            <person name="Goeker M."/>
        </authorList>
    </citation>
    <scope>NUCLEOTIDE SEQUENCE [LARGE SCALE GENOMIC DNA]</scope>
    <source>
        <strain evidence="1 2">DSM 12396</strain>
    </source>
</reference>